<protein>
    <recommendedName>
        <fullName evidence="7">BTB domain-containing protein</fullName>
    </recommendedName>
</protein>
<dbReference type="Gramene" id="TVU25559">
    <property type="protein sequence ID" value="TVU25559"/>
    <property type="gene ID" value="EJB05_28060"/>
</dbReference>
<dbReference type="PROSITE" id="PS50144">
    <property type="entry name" value="MATH"/>
    <property type="match status" value="1"/>
</dbReference>
<dbReference type="InterPro" id="IPR045005">
    <property type="entry name" value="BPM1-6"/>
</dbReference>
<evidence type="ECO:0000313" key="5">
    <source>
        <dbReference type="EMBL" id="TVU25559.1"/>
    </source>
</evidence>
<evidence type="ECO:0000259" key="3">
    <source>
        <dbReference type="PROSITE" id="PS50097"/>
    </source>
</evidence>
<dbReference type="SUPFAM" id="SSF54695">
    <property type="entry name" value="POZ domain"/>
    <property type="match status" value="1"/>
</dbReference>
<dbReference type="CDD" id="cd00121">
    <property type="entry name" value="MATH"/>
    <property type="match status" value="1"/>
</dbReference>
<organism evidence="5 6">
    <name type="scientific">Eragrostis curvula</name>
    <name type="common">weeping love grass</name>
    <dbReference type="NCBI Taxonomy" id="38414"/>
    <lineage>
        <taxon>Eukaryota</taxon>
        <taxon>Viridiplantae</taxon>
        <taxon>Streptophyta</taxon>
        <taxon>Embryophyta</taxon>
        <taxon>Tracheophyta</taxon>
        <taxon>Spermatophyta</taxon>
        <taxon>Magnoliopsida</taxon>
        <taxon>Liliopsida</taxon>
        <taxon>Poales</taxon>
        <taxon>Poaceae</taxon>
        <taxon>PACMAD clade</taxon>
        <taxon>Chloridoideae</taxon>
        <taxon>Eragrostideae</taxon>
        <taxon>Eragrostidinae</taxon>
        <taxon>Eragrostis</taxon>
    </lineage>
</organism>
<dbReference type="InterPro" id="IPR000210">
    <property type="entry name" value="BTB/POZ_dom"/>
</dbReference>
<dbReference type="InterPro" id="IPR002083">
    <property type="entry name" value="MATH/TRAF_dom"/>
</dbReference>
<dbReference type="Pfam" id="PF00651">
    <property type="entry name" value="BTB"/>
    <property type="match status" value="1"/>
</dbReference>
<evidence type="ECO:0000256" key="2">
    <source>
        <dbReference type="SAM" id="MobiDB-lite"/>
    </source>
</evidence>
<dbReference type="PANTHER" id="PTHR26379">
    <property type="entry name" value="BTB/POZ AND MATH DOMAIN-CONTAINING PROTEIN 1"/>
    <property type="match status" value="1"/>
</dbReference>
<proteinExistence type="predicted"/>
<sequence>MPPSTNTPPPVATAGESAPKPEPELSETSHYFRTGARYSESKKMVNGSCIKSAEKFVAGGHSWRILYYPNGRLLGTTASISLYLQLDTTSAAGDDDDDEEVEVRLKFILPGGGGGLRFLSEEVTGTVNRTRNAIGFERFVTREDLEMSDCVSNDWISIRCDVTVLGTRRRPPSSSLETAAPPPAGEQEPAVDTAPPPEPENPSMMETKELEASSQQEQPPVVDTAPTPSEPQKPSMAATSPVAESSPMVKSTLPVHHQVKQLINNKGMLLPGLNTDLKHLLATKEGADVDFEVGGKVYSVHRCILAARSSILKEDFYGPAKEEDTSYVRINDMGVEAFEALLHYIYTDSLPEMNMEEFAAMAENLLAAADRFIASLENTREVIETGGVELLAKTCPSVMGQLVMNVLDKREAAPRKKHSLATGTP</sequence>
<dbReference type="Gene3D" id="2.60.210.10">
    <property type="entry name" value="Apoptosis, Tumor Necrosis Factor Receptor Associated Protein 2, Chain A"/>
    <property type="match status" value="1"/>
</dbReference>
<dbReference type="SMART" id="SM00225">
    <property type="entry name" value="BTB"/>
    <property type="match status" value="1"/>
</dbReference>
<dbReference type="EMBL" id="RWGY01000013">
    <property type="protein sequence ID" value="TVU25559.1"/>
    <property type="molecule type" value="Genomic_DNA"/>
</dbReference>
<evidence type="ECO:0000256" key="1">
    <source>
        <dbReference type="ARBA" id="ARBA00004906"/>
    </source>
</evidence>
<evidence type="ECO:0000313" key="6">
    <source>
        <dbReference type="Proteomes" id="UP000324897"/>
    </source>
</evidence>
<accession>A0A5J9UNZ0</accession>
<dbReference type="InterPro" id="IPR008974">
    <property type="entry name" value="TRAF-like"/>
</dbReference>
<comment type="pathway">
    <text evidence="1">Protein modification; protein ubiquitination.</text>
</comment>
<keyword evidence="6" id="KW-1185">Reference proteome</keyword>
<dbReference type="PROSITE" id="PS50097">
    <property type="entry name" value="BTB"/>
    <property type="match status" value="1"/>
</dbReference>
<evidence type="ECO:0000259" key="4">
    <source>
        <dbReference type="PROSITE" id="PS50144"/>
    </source>
</evidence>
<dbReference type="AlphaFoldDB" id="A0A5J9UNZ0"/>
<dbReference type="Proteomes" id="UP000324897">
    <property type="component" value="Chromosome 2"/>
</dbReference>
<dbReference type="Pfam" id="PF22486">
    <property type="entry name" value="MATH_2"/>
    <property type="match status" value="1"/>
</dbReference>
<feature type="non-terminal residue" evidence="5">
    <location>
        <position position="1"/>
    </location>
</feature>
<dbReference type="Gene3D" id="3.30.710.10">
    <property type="entry name" value="Potassium Channel Kv1.1, Chain A"/>
    <property type="match status" value="1"/>
</dbReference>
<dbReference type="PANTHER" id="PTHR26379:SF295">
    <property type="entry name" value="OS10G0429651 PROTEIN"/>
    <property type="match status" value="1"/>
</dbReference>
<feature type="domain" description="MATH" evidence="4">
    <location>
        <begin position="28"/>
        <end position="162"/>
    </location>
</feature>
<evidence type="ECO:0008006" key="7">
    <source>
        <dbReference type="Google" id="ProtNLM"/>
    </source>
</evidence>
<feature type="domain" description="BTB" evidence="3">
    <location>
        <begin position="287"/>
        <end position="354"/>
    </location>
</feature>
<reference evidence="5 6" key="1">
    <citation type="journal article" date="2019" name="Sci. Rep.">
        <title>A high-quality genome of Eragrostis curvula grass provides insights into Poaceae evolution and supports new strategies to enhance forage quality.</title>
        <authorList>
            <person name="Carballo J."/>
            <person name="Santos B.A.C.M."/>
            <person name="Zappacosta D."/>
            <person name="Garbus I."/>
            <person name="Selva J.P."/>
            <person name="Gallo C.A."/>
            <person name="Diaz A."/>
            <person name="Albertini E."/>
            <person name="Caccamo M."/>
            <person name="Echenique V."/>
        </authorList>
    </citation>
    <scope>NUCLEOTIDE SEQUENCE [LARGE SCALE GENOMIC DNA]</scope>
    <source>
        <strain evidence="6">cv. Victoria</strain>
        <tissue evidence="5">Leaf</tissue>
    </source>
</reference>
<dbReference type="InterPro" id="IPR011333">
    <property type="entry name" value="SKP1/BTB/POZ_sf"/>
</dbReference>
<name>A0A5J9UNZ0_9POAL</name>
<comment type="caution">
    <text evidence="5">The sequence shown here is derived from an EMBL/GenBank/DDBJ whole genome shotgun (WGS) entry which is preliminary data.</text>
</comment>
<feature type="compositionally biased region" description="Pro residues" evidence="2">
    <location>
        <begin position="1"/>
        <end position="11"/>
    </location>
</feature>
<dbReference type="OrthoDB" id="534632at2759"/>
<gene>
    <name evidence="5" type="ORF">EJB05_28060</name>
</gene>
<dbReference type="GO" id="GO:0016567">
    <property type="term" value="P:protein ubiquitination"/>
    <property type="evidence" value="ECO:0007669"/>
    <property type="project" value="InterPro"/>
</dbReference>
<dbReference type="SUPFAM" id="SSF49599">
    <property type="entry name" value="TRAF domain-like"/>
    <property type="match status" value="1"/>
</dbReference>
<feature type="region of interest" description="Disordered" evidence="2">
    <location>
        <begin position="167"/>
        <end position="250"/>
    </location>
</feature>
<feature type="region of interest" description="Disordered" evidence="2">
    <location>
        <begin position="1"/>
        <end position="29"/>
    </location>
</feature>